<keyword evidence="3" id="KW-0713">Self-incompatibility</keyword>
<evidence type="ECO:0000256" key="6">
    <source>
        <dbReference type="SAM" id="SignalP"/>
    </source>
</evidence>
<comment type="caution">
    <text evidence="7">The sequence shown here is derived from an EMBL/GenBank/DDBJ whole genome shotgun (WGS) entry which is preliminary data.</text>
</comment>
<reference evidence="7" key="1">
    <citation type="submission" date="2020-08" db="EMBL/GenBank/DDBJ databases">
        <title>Plant Genome Project.</title>
        <authorList>
            <person name="Zhang R.-G."/>
        </authorList>
    </citation>
    <scope>NUCLEOTIDE SEQUENCE</scope>
    <source>
        <strain evidence="7">WSP0</strain>
        <tissue evidence="7">Leaf</tissue>
    </source>
</reference>
<evidence type="ECO:0000256" key="2">
    <source>
        <dbReference type="ARBA" id="ARBA00005581"/>
    </source>
</evidence>
<feature type="chain" id="PRO_5043697639" description="S-protein homolog" evidence="6">
    <location>
        <begin position="22"/>
        <end position="147"/>
    </location>
</feature>
<name>A0AAV6KSQ6_9ERIC</name>
<dbReference type="EMBL" id="JACTNZ010000004">
    <property type="protein sequence ID" value="KAG5555159.1"/>
    <property type="molecule type" value="Genomic_DNA"/>
</dbReference>
<dbReference type="Pfam" id="PF05938">
    <property type="entry name" value="Self-incomp_S1"/>
    <property type="match status" value="1"/>
</dbReference>
<accession>A0AAV6KSQ6</accession>
<feature type="signal peptide" evidence="6">
    <location>
        <begin position="1"/>
        <end position="21"/>
    </location>
</feature>
<dbReference type="Proteomes" id="UP000823749">
    <property type="component" value="Chromosome 4"/>
</dbReference>
<protein>
    <recommendedName>
        <fullName evidence="9">S-protein homolog</fullName>
    </recommendedName>
</protein>
<evidence type="ECO:0000313" key="8">
    <source>
        <dbReference type="Proteomes" id="UP000823749"/>
    </source>
</evidence>
<keyword evidence="8" id="KW-1185">Reference proteome</keyword>
<evidence type="ECO:0000256" key="4">
    <source>
        <dbReference type="ARBA" id="ARBA00022525"/>
    </source>
</evidence>
<proteinExistence type="inferred from homology"/>
<evidence type="ECO:0000256" key="1">
    <source>
        <dbReference type="ARBA" id="ARBA00004613"/>
    </source>
</evidence>
<evidence type="ECO:0000256" key="3">
    <source>
        <dbReference type="ARBA" id="ARBA00022471"/>
    </source>
</evidence>
<dbReference type="GO" id="GO:0060320">
    <property type="term" value="P:rejection of self pollen"/>
    <property type="evidence" value="ECO:0007669"/>
    <property type="project" value="UniProtKB-KW"/>
</dbReference>
<dbReference type="GO" id="GO:0005576">
    <property type="term" value="C:extracellular region"/>
    <property type="evidence" value="ECO:0007669"/>
    <property type="project" value="UniProtKB-SubCell"/>
</dbReference>
<evidence type="ECO:0008006" key="9">
    <source>
        <dbReference type="Google" id="ProtNLM"/>
    </source>
</evidence>
<dbReference type="PANTHER" id="PTHR35630:SF1">
    <property type="entry name" value="LEGUMINOSIN GROUP486 SECRETED PEPTIDE"/>
    <property type="match status" value="1"/>
</dbReference>
<sequence length="147" mass="16510">MTSFLLQLLILTFLFVSGTLCVEQQLVSVPKNQLDLISDVPDIPEPLRVRCLSKSNDIDVGNHTLKKGQEFNWTFGASASGSALYSCHFYLQSKDKSFNVYDGSVRQYCGLSTTDNACICYWCAKPDGFYISGDKSEWKKLHSWSDS</sequence>
<dbReference type="InterPro" id="IPR010264">
    <property type="entry name" value="Self-incomp_S1"/>
</dbReference>
<evidence type="ECO:0000313" key="7">
    <source>
        <dbReference type="EMBL" id="KAG5555159.1"/>
    </source>
</evidence>
<evidence type="ECO:0000256" key="5">
    <source>
        <dbReference type="ARBA" id="ARBA00022729"/>
    </source>
</evidence>
<organism evidence="7 8">
    <name type="scientific">Rhododendron griersonianum</name>
    <dbReference type="NCBI Taxonomy" id="479676"/>
    <lineage>
        <taxon>Eukaryota</taxon>
        <taxon>Viridiplantae</taxon>
        <taxon>Streptophyta</taxon>
        <taxon>Embryophyta</taxon>
        <taxon>Tracheophyta</taxon>
        <taxon>Spermatophyta</taxon>
        <taxon>Magnoliopsida</taxon>
        <taxon>eudicotyledons</taxon>
        <taxon>Gunneridae</taxon>
        <taxon>Pentapetalae</taxon>
        <taxon>asterids</taxon>
        <taxon>Ericales</taxon>
        <taxon>Ericaceae</taxon>
        <taxon>Ericoideae</taxon>
        <taxon>Rhodoreae</taxon>
        <taxon>Rhododendron</taxon>
    </lineage>
</organism>
<keyword evidence="4" id="KW-0964">Secreted</keyword>
<keyword evidence="5 6" id="KW-0732">Signal</keyword>
<dbReference type="PANTHER" id="PTHR35630">
    <property type="entry name" value="LEGUMINOSIN GROUP486 SECRETED PEPTIDE"/>
    <property type="match status" value="1"/>
</dbReference>
<gene>
    <name evidence="7" type="ORF">RHGRI_012629</name>
</gene>
<dbReference type="AlphaFoldDB" id="A0AAV6KSQ6"/>
<comment type="subcellular location">
    <subcellularLocation>
        <location evidence="1">Secreted</location>
    </subcellularLocation>
</comment>
<comment type="similarity">
    <text evidence="2">Belongs to the plant self-incompatibility (S1) protein family.</text>
</comment>